<dbReference type="Pfam" id="PF24626">
    <property type="entry name" value="SH3_Tf2-1"/>
    <property type="match status" value="1"/>
</dbReference>
<dbReference type="PANTHER" id="PTHR37984:SF5">
    <property type="entry name" value="PROTEIN NYNRIN-LIKE"/>
    <property type="match status" value="1"/>
</dbReference>
<dbReference type="PANTHER" id="PTHR37984">
    <property type="entry name" value="PROTEIN CBG26694"/>
    <property type="match status" value="1"/>
</dbReference>
<name>A0A6D2KEC3_9BRAS</name>
<dbReference type="InterPro" id="IPR056924">
    <property type="entry name" value="SH3_Tf2-1"/>
</dbReference>
<evidence type="ECO:0000313" key="3">
    <source>
        <dbReference type="Proteomes" id="UP000467841"/>
    </source>
</evidence>
<evidence type="ECO:0000313" key="2">
    <source>
        <dbReference type="EMBL" id="CAA7052803.1"/>
    </source>
</evidence>
<dbReference type="Proteomes" id="UP000467841">
    <property type="component" value="Unassembled WGS sequence"/>
</dbReference>
<dbReference type="EMBL" id="CACVBM020001507">
    <property type="protein sequence ID" value="CAA7052803.1"/>
    <property type="molecule type" value="Genomic_DNA"/>
</dbReference>
<keyword evidence="3" id="KW-1185">Reference proteome</keyword>
<organism evidence="2 3">
    <name type="scientific">Microthlaspi erraticum</name>
    <dbReference type="NCBI Taxonomy" id="1685480"/>
    <lineage>
        <taxon>Eukaryota</taxon>
        <taxon>Viridiplantae</taxon>
        <taxon>Streptophyta</taxon>
        <taxon>Embryophyta</taxon>
        <taxon>Tracheophyta</taxon>
        <taxon>Spermatophyta</taxon>
        <taxon>Magnoliopsida</taxon>
        <taxon>eudicotyledons</taxon>
        <taxon>Gunneridae</taxon>
        <taxon>Pentapetalae</taxon>
        <taxon>rosids</taxon>
        <taxon>malvids</taxon>
        <taxon>Brassicales</taxon>
        <taxon>Brassicaceae</taxon>
        <taxon>Coluteocarpeae</taxon>
        <taxon>Microthlaspi</taxon>
    </lineage>
</organism>
<feature type="domain" description="Tf2-1-like SH3-like" evidence="1">
    <location>
        <begin position="105"/>
        <end position="166"/>
    </location>
</feature>
<reference evidence="2" key="1">
    <citation type="submission" date="2020-01" db="EMBL/GenBank/DDBJ databases">
        <authorList>
            <person name="Mishra B."/>
        </authorList>
    </citation>
    <scope>NUCLEOTIDE SEQUENCE [LARGE SCALE GENOMIC DNA]</scope>
</reference>
<proteinExistence type="predicted"/>
<sequence length="185" mass="20971">MLRSVVGENIKSWDSKLPQVEFAHNHAKNRSLGFCPFQVVYGVVPRGPLDLTVVPDLTKMHGEAKDFVANLQEVHSAAKENLQLFAVRYKTAADKHRREVLFAAGDMVWVYLTRDRLPAHEYNKLKSRKIGPVKILEVINPNAYRLDLPPNIKTANVFNMKYMSPFRGDNNTQDSEANLLLPGET</sequence>
<evidence type="ECO:0000259" key="1">
    <source>
        <dbReference type="Pfam" id="PF24626"/>
    </source>
</evidence>
<gene>
    <name evidence="2" type="ORF">MERR_LOCUS40038</name>
</gene>
<protein>
    <recommendedName>
        <fullName evidence="1">Tf2-1-like SH3-like domain-containing protein</fullName>
    </recommendedName>
</protein>
<dbReference type="InterPro" id="IPR036397">
    <property type="entry name" value="RNaseH_sf"/>
</dbReference>
<comment type="caution">
    <text evidence="2">The sequence shown here is derived from an EMBL/GenBank/DDBJ whole genome shotgun (WGS) entry which is preliminary data.</text>
</comment>
<dbReference type="AlphaFoldDB" id="A0A6D2KEC3"/>
<dbReference type="Gene3D" id="3.30.420.10">
    <property type="entry name" value="Ribonuclease H-like superfamily/Ribonuclease H"/>
    <property type="match status" value="1"/>
</dbReference>
<dbReference type="OrthoDB" id="1111071at2759"/>
<dbReference type="InterPro" id="IPR050951">
    <property type="entry name" value="Retrovirus_Pol_polyprotein"/>
</dbReference>
<accession>A0A6D2KEC3</accession>
<dbReference type="GO" id="GO:0003676">
    <property type="term" value="F:nucleic acid binding"/>
    <property type="evidence" value="ECO:0007669"/>
    <property type="project" value="InterPro"/>
</dbReference>